<dbReference type="GO" id="GO:0062129">
    <property type="term" value="C:chitin-based extracellular matrix"/>
    <property type="evidence" value="ECO:0007669"/>
    <property type="project" value="TreeGrafter"/>
</dbReference>
<feature type="region of interest" description="Disordered" evidence="2">
    <location>
        <begin position="145"/>
        <end position="177"/>
    </location>
</feature>
<dbReference type="AlphaFoldDB" id="A0A9P0CRG1"/>
<dbReference type="PANTHER" id="PTHR10380:SF206">
    <property type="entry name" value="GH27759P"/>
    <property type="match status" value="1"/>
</dbReference>
<gene>
    <name evidence="4" type="ORF">PSYICH_LOCUS5410</name>
</gene>
<feature type="region of interest" description="Disordered" evidence="2">
    <location>
        <begin position="257"/>
        <end position="281"/>
    </location>
</feature>
<keyword evidence="1" id="KW-0193">Cuticle</keyword>
<proteinExistence type="predicted"/>
<evidence type="ECO:0000256" key="1">
    <source>
        <dbReference type="PROSITE-ProRule" id="PRU00497"/>
    </source>
</evidence>
<evidence type="ECO:0000313" key="5">
    <source>
        <dbReference type="Proteomes" id="UP001153636"/>
    </source>
</evidence>
<dbReference type="PROSITE" id="PS51155">
    <property type="entry name" value="CHIT_BIND_RR_2"/>
    <property type="match status" value="2"/>
</dbReference>
<dbReference type="InterPro" id="IPR050468">
    <property type="entry name" value="Cuticle_Struct_Prot"/>
</dbReference>
<dbReference type="Proteomes" id="UP001153636">
    <property type="component" value="Chromosome 17"/>
</dbReference>
<protein>
    <recommendedName>
        <fullName evidence="6">Cuticle protein</fullName>
    </recommendedName>
</protein>
<accession>A0A9P0CRG1</accession>
<dbReference type="EMBL" id="OV651829">
    <property type="protein sequence ID" value="CAH1104530.1"/>
    <property type="molecule type" value="Genomic_DNA"/>
</dbReference>
<reference evidence="4" key="1">
    <citation type="submission" date="2022-01" db="EMBL/GenBank/DDBJ databases">
        <authorList>
            <person name="King R."/>
        </authorList>
    </citation>
    <scope>NUCLEOTIDE SEQUENCE</scope>
</reference>
<dbReference type="InterPro" id="IPR000618">
    <property type="entry name" value="Insect_cuticle"/>
</dbReference>
<feature type="compositionally biased region" description="Polar residues" evidence="2">
    <location>
        <begin position="145"/>
        <end position="171"/>
    </location>
</feature>
<keyword evidence="5" id="KW-1185">Reference proteome</keyword>
<evidence type="ECO:0000256" key="2">
    <source>
        <dbReference type="SAM" id="MobiDB-lite"/>
    </source>
</evidence>
<organism evidence="4 5">
    <name type="scientific">Psylliodes chrysocephalus</name>
    <dbReference type="NCBI Taxonomy" id="3402493"/>
    <lineage>
        <taxon>Eukaryota</taxon>
        <taxon>Metazoa</taxon>
        <taxon>Ecdysozoa</taxon>
        <taxon>Arthropoda</taxon>
        <taxon>Hexapoda</taxon>
        <taxon>Insecta</taxon>
        <taxon>Pterygota</taxon>
        <taxon>Neoptera</taxon>
        <taxon>Endopterygota</taxon>
        <taxon>Coleoptera</taxon>
        <taxon>Polyphaga</taxon>
        <taxon>Cucujiformia</taxon>
        <taxon>Chrysomeloidea</taxon>
        <taxon>Chrysomelidae</taxon>
        <taxon>Galerucinae</taxon>
        <taxon>Alticini</taxon>
        <taxon>Psylliodes</taxon>
    </lineage>
</organism>
<keyword evidence="3" id="KW-0732">Signal</keyword>
<feature type="chain" id="PRO_5040340096" description="Cuticle protein" evidence="3">
    <location>
        <begin position="22"/>
        <end position="503"/>
    </location>
</feature>
<dbReference type="GO" id="GO:0008010">
    <property type="term" value="F:structural constituent of chitin-based larval cuticle"/>
    <property type="evidence" value="ECO:0007669"/>
    <property type="project" value="TreeGrafter"/>
</dbReference>
<feature type="signal peptide" evidence="3">
    <location>
        <begin position="1"/>
        <end position="21"/>
    </location>
</feature>
<evidence type="ECO:0000313" key="4">
    <source>
        <dbReference type="EMBL" id="CAH1104530.1"/>
    </source>
</evidence>
<dbReference type="PANTHER" id="PTHR10380">
    <property type="entry name" value="CUTICLE PROTEIN"/>
    <property type="match status" value="1"/>
</dbReference>
<dbReference type="Pfam" id="PF00379">
    <property type="entry name" value="Chitin_bind_4"/>
    <property type="match status" value="1"/>
</dbReference>
<evidence type="ECO:0008006" key="6">
    <source>
        <dbReference type="Google" id="ProtNLM"/>
    </source>
</evidence>
<sequence length="503" mass="56059">MLGYYLFVLVVFSTFTPQIPAWETPSPHQYHIQTDEGPERYFRYQTDSGQYRKEKRLEDGTVVGTYAWIDADGILRQRDYIADNAGYRILKNKNVFVGRNINVGDAVKSAKKYPTGAGTLDKTGFQHQRPVITIPYQGHISSNNYIPRTSSPLSQNYIPSSTPSSVPQSYNYIPSSTPSPIPQSYSYIPSSTPSPVPQSYNYISSSTASPNLQNYDYIPSSTPSPIPQSYNYIPSTTAAPSVTSSYSPSLSYIPSTTSSSVPSSSYIPSTTSSPVSTLSPTVDVSHNSIDSSTPFRIIIPTENSVVEITPNSFSRSPYEKLQLAPLHNLTYVSSNNLQSTVNPYIDTTQASYYDRTSSLTTLAPPVYSPSYNPADFGGSQEVDHNSLDYNPYVRHVENSYRFQNGPTYPLDKNGRPYLGNQPKAQTYDGVSVSNDGFRYYIPRAYHEEETLPGDKRSGSFGYIDPFGIRRVIYYNTAPGSGFQHRKNNRYVGFNAPPYDPRPY</sequence>
<evidence type="ECO:0000256" key="3">
    <source>
        <dbReference type="SAM" id="SignalP"/>
    </source>
</evidence>
<name>A0A9P0CRG1_9CUCU</name>